<reference evidence="15 16" key="1">
    <citation type="submission" date="2019-04" db="EMBL/GenBank/DDBJ databases">
        <title>Isachenkonia alkalipeptolytica gen. nov. sp. nov. a new anaerobic, alkiliphilic organothrophic bacterium capable to reduce synthesized ferrihydrite isolated from a soda lake.</title>
        <authorList>
            <person name="Toshchakov S.V."/>
            <person name="Zavarzina D.G."/>
            <person name="Zhilina T.N."/>
            <person name="Kostrikina N.A."/>
            <person name="Kublanov I.V."/>
        </authorList>
    </citation>
    <scope>NUCLEOTIDE SEQUENCE [LARGE SCALE GENOMIC DNA]</scope>
    <source>
        <strain evidence="15 16">Z-1701</strain>
    </source>
</reference>
<dbReference type="InterPro" id="IPR023016">
    <property type="entry name" value="HisA/PriA"/>
</dbReference>
<evidence type="ECO:0000256" key="7">
    <source>
        <dbReference type="ARBA" id="ARBA00022490"/>
    </source>
</evidence>
<evidence type="ECO:0000256" key="13">
    <source>
        <dbReference type="RuleBase" id="RU003657"/>
    </source>
</evidence>
<proteinExistence type="inferred from homology"/>
<dbReference type="FunFam" id="3.20.20.70:FF:000009">
    <property type="entry name" value="1-(5-phosphoribosyl)-5-[(5-phosphoribosylamino)methylideneamino] imidazole-4-carboxamide isomerase"/>
    <property type="match status" value="1"/>
</dbReference>
<dbReference type="CDD" id="cd04732">
    <property type="entry name" value="HisA"/>
    <property type="match status" value="1"/>
</dbReference>
<evidence type="ECO:0000256" key="5">
    <source>
        <dbReference type="ARBA" id="ARBA00012550"/>
    </source>
</evidence>
<evidence type="ECO:0000313" key="16">
    <source>
        <dbReference type="Proteomes" id="UP000449710"/>
    </source>
</evidence>
<evidence type="ECO:0000256" key="1">
    <source>
        <dbReference type="ARBA" id="ARBA00000901"/>
    </source>
</evidence>
<dbReference type="HAMAP" id="MF_01014">
    <property type="entry name" value="HisA"/>
    <property type="match status" value="1"/>
</dbReference>
<comment type="pathway">
    <text evidence="3 12 14">Amino-acid biosynthesis; L-histidine biosynthesis; L-histidine from 5-phospho-alpha-D-ribose 1-diphosphate: step 4/9.</text>
</comment>
<evidence type="ECO:0000256" key="6">
    <source>
        <dbReference type="ARBA" id="ARBA00018464"/>
    </source>
</evidence>
<dbReference type="Gene3D" id="3.20.20.70">
    <property type="entry name" value="Aldolase class I"/>
    <property type="match status" value="1"/>
</dbReference>
<dbReference type="InterPro" id="IPR044524">
    <property type="entry name" value="Isoase_HisA-like"/>
</dbReference>
<dbReference type="GO" id="GO:0000162">
    <property type="term" value="P:L-tryptophan biosynthetic process"/>
    <property type="evidence" value="ECO:0007669"/>
    <property type="project" value="TreeGrafter"/>
</dbReference>
<keyword evidence="9 12" id="KW-0368">Histidine biosynthesis</keyword>
<feature type="active site" description="Proton acceptor" evidence="12">
    <location>
        <position position="8"/>
    </location>
</feature>
<dbReference type="EC" id="5.3.1.16" evidence="5 12"/>
<keyword evidence="7 12" id="KW-0963">Cytoplasm</keyword>
<name>A0AA43XKG5_9CLOT</name>
<protein>
    <recommendedName>
        <fullName evidence="6 12">1-(5-phosphoribosyl)-5-[(5-phosphoribosylamino)methylideneamino] imidazole-4-carboxamide isomerase</fullName>
        <ecNumber evidence="5 12">5.3.1.16</ecNumber>
    </recommendedName>
    <alternativeName>
        <fullName evidence="11 12">Phosphoribosylformimino-5-aminoimidazole carboxamide ribotide isomerase</fullName>
    </alternativeName>
</protein>
<evidence type="ECO:0000256" key="9">
    <source>
        <dbReference type="ARBA" id="ARBA00023102"/>
    </source>
</evidence>
<dbReference type="InterPro" id="IPR006062">
    <property type="entry name" value="His_biosynth"/>
</dbReference>
<sequence length="233" mass="25622">MILFPAIDILDGQCVRLRQGDYDLQSVYHKDPRIVAKQWQRAGAKALHIVDLNGAKEGSLKNLSVIEGIIKDTGLPLQFGGGVRNMKTLELLITLGVQRVILGTAALEDPEFLEEALQTFGDKIAVSIDTNKGFVALEGWLKISEVKGLDFARALEEKGLKTLVYTDILKDGMLQGPNFSMYRELAENTSLNIIASGGVSTPEDVKRLQDLGLYGAIVGRALYEDPKPFYPLF</sequence>
<dbReference type="AlphaFoldDB" id="A0AA43XKG5"/>
<organism evidence="15 16">
    <name type="scientific">Isachenkonia alkalipeptolytica</name>
    <dbReference type="NCBI Taxonomy" id="2565777"/>
    <lineage>
        <taxon>Bacteria</taxon>
        <taxon>Bacillati</taxon>
        <taxon>Bacillota</taxon>
        <taxon>Clostridia</taxon>
        <taxon>Eubacteriales</taxon>
        <taxon>Clostridiaceae</taxon>
        <taxon>Isachenkonia</taxon>
    </lineage>
</organism>
<evidence type="ECO:0000256" key="3">
    <source>
        <dbReference type="ARBA" id="ARBA00005133"/>
    </source>
</evidence>
<dbReference type="Proteomes" id="UP000449710">
    <property type="component" value="Unassembled WGS sequence"/>
</dbReference>
<dbReference type="InterPro" id="IPR011060">
    <property type="entry name" value="RibuloseP-bd_barrel"/>
</dbReference>
<evidence type="ECO:0000256" key="4">
    <source>
        <dbReference type="ARBA" id="ARBA00009667"/>
    </source>
</evidence>
<keyword evidence="10 12" id="KW-0413">Isomerase</keyword>
<evidence type="ECO:0000313" key="15">
    <source>
        <dbReference type="EMBL" id="NBG87515.1"/>
    </source>
</evidence>
<dbReference type="SUPFAM" id="SSF51366">
    <property type="entry name" value="Ribulose-phoshate binding barrel"/>
    <property type="match status" value="1"/>
</dbReference>
<comment type="subcellular location">
    <subcellularLocation>
        <location evidence="2 12 14">Cytoplasm</location>
    </subcellularLocation>
</comment>
<dbReference type="InterPro" id="IPR006063">
    <property type="entry name" value="HisA_bact_arch"/>
</dbReference>
<dbReference type="EMBL" id="SUMG01000002">
    <property type="protein sequence ID" value="NBG87515.1"/>
    <property type="molecule type" value="Genomic_DNA"/>
</dbReference>
<evidence type="ECO:0000256" key="11">
    <source>
        <dbReference type="ARBA" id="ARBA00030547"/>
    </source>
</evidence>
<dbReference type="GO" id="GO:0005737">
    <property type="term" value="C:cytoplasm"/>
    <property type="evidence" value="ECO:0007669"/>
    <property type="project" value="UniProtKB-SubCell"/>
</dbReference>
<evidence type="ECO:0000256" key="8">
    <source>
        <dbReference type="ARBA" id="ARBA00022605"/>
    </source>
</evidence>
<keyword evidence="16" id="KW-1185">Reference proteome</keyword>
<keyword evidence="8 12" id="KW-0028">Amino-acid biosynthesis</keyword>
<dbReference type="NCBIfam" id="TIGR00007">
    <property type="entry name" value="1-(5-phosphoribosyl)-5-[(5-phosphoribosylamino)methylideneamino]imidazole-4-carboxamide isomerase"/>
    <property type="match status" value="1"/>
</dbReference>
<comment type="similarity">
    <text evidence="4 12 13">Belongs to the HisA/HisF family.</text>
</comment>
<dbReference type="RefSeq" id="WP_160718993.1">
    <property type="nucleotide sequence ID" value="NZ_SUMG01000002.1"/>
</dbReference>
<evidence type="ECO:0000256" key="2">
    <source>
        <dbReference type="ARBA" id="ARBA00004496"/>
    </source>
</evidence>
<dbReference type="PANTHER" id="PTHR43090:SF2">
    <property type="entry name" value="1-(5-PHOSPHORIBOSYL)-5-[(5-PHOSPHORIBOSYLAMINO)METHYLIDENEAMINO] IMIDAZOLE-4-CARBOXAMIDE ISOMERASE"/>
    <property type="match status" value="1"/>
</dbReference>
<comment type="catalytic activity">
    <reaction evidence="1 12 14">
        <text>1-(5-phospho-beta-D-ribosyl)-5-[(5-phospho-beta-D-ribosylamino)methylideneamino]imidazole-4-carboxamide = 5-[(5-phospho-1-deoxy-D-ribulos-1-ylimino)methylamino]-1-(5-phospho-beta-D-ribosyl)imidazole-4-carboxamide</text>
        <dbReference type="Rhea" id="RHEA:15469"/>
        <dbReference type="ChEBI" id="CHEBI:58435"/>
        <dbReference type="ChEBI" id="CHEBI:58525"/>
        <dbReference type="EC" id="5.3.1.16"/>
    </reaction>
</comment>
<feature type="active site" description="Proton donor" evidence="12">
    <location>
        <position position="129"/>
    </location>
</feature>
<accession>A0AA43XKG5</accession>
<comment type="caution">
    <text evidence="15">The sequence shown here is derived from an EMBL/GenBank/DDBJ whole genome shotgun (WGS) entry which is preliminary data.</text>
</comment>
<gene>
    <name evidence="12 15" type="primary">hisA</name>
    <name evidence="15" type="ORF">ISALK_03290</name>
</gene>
<dbReference type="InterPro" id="IPR013785">
    <property type="entry name" value="Aldolase_TIM"/>
</dbReference>
<dbReference type="GO" id="GO:0000105">
    <property type="term" value="P:L-histidine biosynthetic process"/>
    <property type="evidence" value="ECO:0007669"/>
    <property type="project" value="UniProtKB-UniRule"/>
</dbReference>
<dbReference type="PANTHER" id="PTHR43090">
    <property type="entry name" value="1-(5-PHOSPHORIBOSYL)-5-[(5-PHOSPHORIBOSYLAMINO)METHYLIDENEAMINO] IMIDAZOLE-4-CARBOXAMIDE ISOMERASE"/>
    <property type="match status" value="1"/>
</dbReference>
<dbReference type="GO" id="GO:0003949">
    <property type="term" value="F:1-(5-phosphoribosyl)-5-[(5-phosphoribosylamino)methylideneamino]imidazole-4-carboxamide isomerase activity"/>
    <property type="evidence" value="ECO:0007669"/>
    <property type="project" value="UniProtKB-UniRule"/>
</dbReference>
<evidence type="ECO:0000256" key="12">
    <source>
        <dbReference type="HAMAP-Rule" id="MF_01014"/>
    </source>
</evidence>
<evidence type="ECO:0000256" key="10">
    <source>
        <dbReference type="ARBA" id="ARBA00023235"/>
    </source>
</evidence>
<evidence type="ECO:0000256" key="14">
    <source>
        <dbReference type="RuleBase" id="RU003658"/>
    </source>
</evidence>
<dbReference type="Pfam" id="PF00977">
    <property type="entry name" value="His_biosynth"/>
    <property type="match status" value="1"/>
</dbReference>